<name>A0A428VWB2_AMYBA</name>
<dbReference type="Proteomes" id="UP000286716">
    <property type="component" value="Unassembled WGS sequence"/>
</dbReference>
<accession>A0A428VWB2</accession>
<dbReference type="AlphaFoldDB" id="A0A428VWB2"/>
<organism evidence="2 3">
    <name type="scientific">Amycolatopsis balhimycina DSM 5908</name>
    <dbReference type="NCBI Taxonomy" id="1081091"/>
    <lineage>
        <taxon>Bacteria</taxon>
        <taxon>Bacillati</taxon>
        <taxon>Actinomycetota</taxon>
        <taxon>Actinomycetes</taxon>
        <taxon>Pseudonocardiales</taxon>
        <taxon>Pseudonocardiaceae</taxon>
        <taxon>Amycolatopsis</taxon>
    </lineage>
</organism>
<dbReference type="EMBL" id="QHHU01000116">
    <property type="protein sequence ID" value="RSM35069.1"/>
    <property type="molecule type" value="Genomic_DNA"/>
</dbReference>
<comment type="caution">
    <text evidence="2">The sequence shown here is derived from an EMBL/GenBank/DDBJ whole genome shotgun (WGS) entry which is preliminary data.</text>
</comment>
<feature type="region of interest" description="Disordered" evidence="1">
    <location>
        <begin position="66"/>
        <end position="108"/>
    </location>
</feature>
<evidence type="ECO:0000256" key="1">
    <source>
        <dbReference type="SAM" id="MobiDB-lite"/>
    </source>
</evidence>
<reference evidence="2 3" key="1">
    <citation type="submission" date="2018-05" db="EMBL/GenBank/DDBJ databases">
        <title>Evolution of GPA BGCs.</title>
        <authorList>
            <person name="Waglechner N."/>
            <person name="Wright G.D."/>
        </authorList>
    </citation>
    <scope>NUCLEOTIDE SEQUENCE [LARGE SCALE GENOMIC DNA]</scope>
    <source>
        <strain evidence="2 3">DSM 5908</strain>
    </source>
</reference>
<sequence>MTALAVRPSGRRTPPPVAGWEWHECSDDGWAHLYFGVQLRGDNSARDPLVRPWCETLQRFPLDHARQSVSESKVIPKPGRTCPGCASQNEHRRVELPCPQQRRSGSRP</sequence>
<protein>
    <submittedName>
        <fullName evidence="2">Uncharacterized protein</fullName>
    </submittedName>
</protein>
<evidence type="ECO:0000313" key="2">
    <source>
        <dbReference type="EMBL" id="RSM35069.1"/>
    </source>
</evidence>
<proteinExistence type="predicted"/>
<keyword evidence="3" id="KW-1185">Reference proteome</keyword>
<evidence type="ECO:0000313" key="3">
    <source>
        <dbReference type="Proteomes" id="UP000286716"/>
    </source>
</evidence>
<gene>
    <name evidence="2" type="ORF">DMA12_45655</name>
</gene>
<dbReference type="OrthoDB" id="3634542at2"/>